<reference evidence="3" key="1">
    <citation type="submission" date="2021-03" db="EMBL/GenBank/DDBJ databases">
        <authorList>
            <person name="Lu T."/>
            <person name="Wang Q."/>
            <person name="Han X."/>
        </authorList>
    </citation>
    <scope>NUCLEOTIDE SEQUENCE</scope>
    <source>
        <strain evidence="3">WQ 2009</strain>
    </source>
</reference>
<protein>
    <submittedName>
        <fullName evidence="3">SDR family oxidoreductase</fullName>
    </submittedName>
</protein>
<dbReference type="CDD" id="cd05233">
    <property type="entry name" value="SDR_c"/>
    <property type="match status" value="1"/>
</dbReference>
<accession>A0A8T4HCE3</accession>
<dbReference type="AlphaFoldDB" id="A0A8T4HCE3"/>
<gene>
    <name evidence="3" type="ORF">J5U18_11205</name>
</gene>
<proteinExistence type="inferred from homology"/>
<dbReference type="PANTHER" id="PTHR42879">
    <property type="entry name" value="3-OXOACYL-(ACYL-CARRIER-PROTEIN) REDUCTASE"/>
    <property type="match status" value="1"/>
</dbReference>
<dbReference type="Pfam" id="PF00106">
    <property type="entry name" value="adh_short"/>
    <property type="match status" value="1"/>
</dbReference>
<dbReference type="SUPFAM" id="SSF51735">
    <property type="entry name" value="NAD(P)-binding Rossmann-fold domains"/>
    <property type="match status" value="1"/>
</dbReference>
<name>A0A8T4HCE3_9SPHI</name>
<evidence type="ECO:0000313" key="3">
    <source>
        <dbReference type="EMBL" id="MBP3944113.1"/>
    </source>
</evidence>
<dbReference type="InterPro" id="IPR050259">
    <property type="entry name" value="SDR"/>
</dbReference>
<dbReference type="Gene3D" id="3.40.50.720">
    <property type="entry name" value="NAD(P)-binding Rossmann-like Domain"/>
    <property type="match status" value="1"/>
</dbReference>
<comment type="similarity">
    <text evidence="1 2">Belongs to the short-chain dehydrogenases/reductases (SDR) family.</text>
</comment>
<organism evidence="3 4">
    <name type="scientific">Rhinopithecimicrobium faecis</name>
    <dbReference type="NCBI Taxonomy" id="2820698"/>
    <lineage>
        <taxon>Bacteria</taxon>
        <taxon>Pseudomonadati</taxon>
        <taxon>Bacteroidota</taxon>
        <taxon>Sphingobacteriia</taxon>
        <taxon>Sphingobacteriales</taxon>
        <taxon>Sphingobacteriaceae</taxon>
        <taxon>Rhinopithecimicrobium</taxon>
    </lineage>
</organism>
<evidence type="ECO:0000313" key="4">
    <source>
        <dbReference type="Proteomes" id="UP000679691"/>
    </source>
</evidence>
<dbReference type="InterPro" id="IPR002347">
    <property type="entry name" value="SDR_fam"/>
</dbReference>
<comment type="caution">
    <text evidence="3">The sequence shown here is derived from an EMBL/GenBank/DDBJ whole genome shotgun (WGS) entry which is preliminary data.</text>
</comment>
<dbReference type="EMBL" id="JAGKSB010000013">
    <property type="protein sequence ID" value="MBP3944113.1"/>
    <property type="molecule type" value="Genomic_DNA"/>
</dbReference>
<dbReference type="PRINTS" id="PR00081">
    <property type="entry name" value="GDHRDH"/>
</dbReference>
<sequence>MDLLLTGKTAFISGSSQGIGYAIAECLAKEGVHIILNGRDAARVAQAEATLRVQYPEITIQALVADVANDSEISTLLASVGEIDILINNVGIFEQRSFSESGSDDWLHNFNVNVMTGVKLSQQLLPGMIHRNWGRIIFIGSEFALSVASNSIQYGVTKSAVSALGNGLSKLTKGTAVTVNTILAGATYSEGVADTIKYFSTIQNLPEEEVKDIFFKKANPDSLLERFIEPLEIAALATFLASPLSLAINGTAIRADAGSLRIV</sequence>
<dbReference type="InterPro" id="IPR036291">
    <property type="entry name" value="NAD(P)-bd_dom_sf"/>
</dbReference>
<dbReference type="Proteomes" id="UP000679691">
    <property type="component" value="Unassembled WGS sequence"/>
</dbReference>
<evidence type="ECO:0000256" key="1">
    <source>
        <dbReference type="ARBA" id="ARBA00006484"/>
    </source>
</evidence>
<dbReference type="PRINTS" id="PR00080">
    <property type="entry name" value="SDRFAMILY"/>
</dbReference>
<dbReference type="GO" id="GO:0032787">
    <property type="term" value="P:monocarboxylic acid metabolic process"/>
    <property type="evidence" value="ECO:0007669"/>
    <property type="project" value="UniProtKB-ARBA"/>
</dbReference>
<dbReference type="RefSeq" id="WP_353547617.1">
    <property type="nucleotide sequence ID" value="NZ_JAGKSB010000013.1"/>
</dbReference>
<keyword evidence="4" id="KW-1185">Reference proteome</keyword>
<dbReference type="PROSITE" id="PS00061">
    <property type="entry name" value="ADH_SHORT"/>
    <property type="match status" value="1"/>
</dbReference>
<evidence type="ECO:0000256" key="2">
    <source>
        <dbReference type="RuleBase" id="RU000363"/>
    </source>
</evidence>
<dbReference type="InterPro" id="IPR020904">
    <property type="entry name" value="Sc_DH/Rdtase_CS"/>
</dbReference>